<gene>
    <name evidence="2" type="ORF">RC62_3289</name>
</gene>
<dbReference type="PATRIC" id="fig|362413.3.peg.3214"/>
<dbReference type="PANTHER" id="PTHR12993">
    <property type="entry name" value="N-ACETYLGLUCOSAMINYL-PHOSPHATIDYLINOSITOL DE-N-ACETYLASE-RELATED"/>
    <property type="match status" value="1"/>
</dbReference>
<organism evidence="2 3">
    <name type="scientific">Flavobacterium aquidurense</name>
    <dbReference type="NCBI Taxonomy" id="362413"/>
    <lineage>
        <taxon>Bacteria</taxon>
        <taxon>Pseudomonadati</taxon>
        <taxon>Bacteroidota</taxon>
        <taxon>Flavobacteriia</taxon>
        <taxon>Flavobacteriales</taxon>
        <taxon>Flavobacteriaceae</taxon>
        <taxon>Flavobacterium</taxon>
    </lineage>
</organism>
<dbReference type="GO" id="GO:0016811">
    <property type="term" value="F:hydrolase activity, acting on carbon-nitrogen (but not peptide) bonds, in linear amides"/>
    <property type="evidence" value="ECO:0007669"/>
    <property type="project" value="TreeGrafter"/>
</dbReference>
<dbReference type="SUPFAM" id="SSF52317">
    <property type="entry name" value="Class I glutamine amidotransferase-like"/>
    <property type="match status" value="1"/>
</dbReference>
<dbReference type="PANTHER" id="PTHR12993:SF11">
    <property type="entry name" value="N-ACETYLGLUCOSAMINYL-PHOSPHATIDYLINOSITOL DE-N-ACETYLASE"/>
    <property type="match status" value="1"/>
</dbReference>
<dbReference type="SUPFAM" id="SSF102588">
    <property type="entry name" value="LmbE-like"/>
    <property type="match status" value="1"/>
</dbReference>
<dbReference type="RefSeq" id="WP_055092048.1">
    <property type="nucleotide sequence ID" value="NZ_JRLF01000006.1"/>
</dbReference>
<evidence type="ECO:0000256" key="1">
    <source>
        <dbReference type="SAM" id="SignalP"/>
    </source>
</evidence>
<keyword evidence="1" id="KW-0732">Signal</keyword>
<dbReference type="Proteomes" id="UP000050443">
    <property type="component" value="Unassembled WGS sequence"/>
</dbReference>
<reference evidence="2 3" key="1">
    <citation type="submission" date="2014-09" db="EMBL/GenBank/DDBJ databases">
        <title>Genome sequence of Flavobacterium aquidurense RC62.</title>
        <authorList>
            <person name="Kim J.F."/>
            <person name="Kwak M.-J."/>
        </authorList>
    </citation>
    <scope>NUCLEOTIDE SEQUENCE [LARGE SCALE GENOMIC DNA]</scope>
    <source>
        <strain evidence="2 3">RC62</strain>
    </source>
</reference>
<accession>A0A0N8VNJ3</accession>
<evidence type="ECO:0000313" key="2">
    <source>
        <dbReference type="EMBL" id="KQB42284.1"/>
    </source>
</evidence>
<dbReference type="AlphaFoldDB" id="A0A0N8VNJ3"/>
<dbReference type="Gene3D" id="3.40.50.10320">
    <property type="entry name" value="LmbE-like"/>
    <property type="match status" value="1"/>
</dbReference>
<feature type="chain" id="PRO_5006033344" evidence="1">
    <location>
        <begin position="22"/>
        <end position="843"/>
    </location>
</feature>
<feature type="signal peptide" evidence="1">
    <location>
        <begin position="1"/>
        <end position="21"/>
    </location>
</feature>
<sequence length="843" mass="94677">MRKIQIQILLIFLTGISISFAQQPQKPSSVEIYNQIKKLNFLGSVLYVAAHPDDENTRLIAYMANEMNARTGYLSLTRGDGGQNLIGPQLRELLGVIRTQELIEARKIDGGEQFFSRANDFGYSKNPDETLEIWDKDKVLADVIWTIRKFQPDVIINRFDHRSPGTTHGHHTSSAMLSVESFKLTNDPKIYPDQLKYVKPWQVKRQFFNPSWWFYGSQEKFDAANKSKFTKLETGVYYNGIGKSNQEIAALSRSRHQSQGFGSTGARGQETEYLELINGDNPKERDNLFDGIDTSWNRVKNGKPIGDLITTIISKYDFSNPAASIADLVKAYSMIEALEDDHWKSLKSAAIKNIIASCSGLYLEAVASEQEATPGSTIKLSLEAINRSPVDMQLTSVTSLPDNKNTTQNIVLKNNNDLKINVQIQLPDNIEYTQPYWLKEKASVGMYTVSNQENIGIPDIIRQVKVLFNITINGIQIPFERTVVYKYNDGVKGEMYNFLDIVPEVTTSILEKVLIFGSTKSKMIPVKVRAGKDGIKGNLQLELPKSWSVSPREIPFVLEKKGNEQIFYFEVTPPVNPEEAVAKSIAIVGSKRFDKDETIIDYSHITKQMVLKPAESKCIRIDLKTNGDAIAYIMGAGDEVPESLAQMGYKVTIIKPEEITPEKLDSFNVVMTGVRAYNTVNALANKQNILFNFVKSGKNMIVQYNTYGKTVTDQIAPYPLKISNDRVTEENAKVTFLAPTHPVLNTPNKISSKDFEGWTQEQGLYYPDQYDPAFTPIISSHDKGESPKNGALLVAPYGKGYYIYTGLSFFRELPEGVAGAYRLLSNMISLKQPVEAPKQEIKK</sequence>
<dbReference type="InterPro" id="IPR024078">
    <property type="entry name" value="LmbE-like_dom_sf"/>
</dbReference>
<name>A0A0N8VNJ3_9FLAO</name>
<dbReference type="OrthoDB" id="9759749at2"/>
<dbReference type="EMBL" id="JRLF01000006">
    <property type="protein sequence ID" value="KQB42284.1"/>
    <property type="molecule type" value="Genomic_DNA"/>
</dbReference>
<dbReference type="Pfam" id="PF02585">
    <property type="entry name" value="PIG-L"/>
    <property type="match status" value="1"/>
</dbReference>
<dbReference type="STRING" id="362413.RC62_3289"/>
<protein>
    <submittedName>
        <fullName evidence="2">LmbE family protein</fullName>
    </submittedName>
</protein>
<evidence type="ECO:0000313" key="3">
    <source>
        <dbReference type="Proteomes" id="UP000050443"/>
    </source>
</evidence>
<proteinExistence type="predicted"/>
<comment type="caution">
    <text evidence="2">The sequence shown here is derived from an EMBL/GenBank/DDBJ whole genome shotgun (WGS) entry which is preliminary data.</text>
</comment>
<dbReference type="InterPro" id="IPR029062">
    <property type="entry name" value="Class_I_gatase-like"/>
</dbReference>
<dbReference type="InterPro" id="IPR003737">
    <property type="entry name" value="GlcNAc_PI_deacetylase-related"/>
</dbReference>